<protein>
    <submittedName>
        <fullName evidence="1">Uncharacterized protein</fullName>
    </submittedName>
</protein>
<comment type="caution">
    <text evidence="1">The sequence shown here is derived from an EMBL/GenBank/DDBJ whole genome shotgun (WGS) entry which is preliminary data.</text>
</comment>
<dbReference type="GeneID" id="85456370"/>
<dbReference type="AlphaFoldDB" id="A0AAJ0AU30"/>
<accession>A0AAJ0AU30</accession>
<dbReference type="EMBL" id="JAHMHR010000006">
    <property type="protein sequence ID" value="KAK1690374.1"/>
    <property type="molecule type" value="Genomic_DNA"/>
</dbReference>
<dbReference type="Proteomes" id="UP001224890">
    <property type="component" value="Unassembled WGS sequence"/>
</dbReference>
<reference evidence="1" key="1">
    <citation type="submission" date="2021-06" db="EMBL/GenBank/DDBJ databases">
        <title>Comparative genomics, transcriptomics and evolutionary studies reveal genomic signatures of adaptation to plant cell wall in hemibiotrophic fungi.</title>
        <authorList>
            <consortium name="DOE Joint Genome Institute"/>
            <person name="Baroncelli R."/>
            <person name="Diaz J.F."/>
            <person name="Benocci T."/>
            <person name="Peng M."/>
            <person name="Battaglia E."/>
            <person name="Haridas S."/>
            <person name="Andreopoulos W."/>
            <person name="Labutti K."/>
            <person name="Pangilinan J."/>
            <person name="Floch G.L."/>
            <person name="Makela M.R."/>
            <person name="Henrissat B."/>
            <person name="Grigoriev I.V."/>
            <person name="Crouch J.A."/>
            <person name="De Vries R.P."/>
            <person name="Sukno S.A."/>
            <person name="Thon M.R."/>
        </authorList>
    </citation>
    <scope>NUCLEOTIDE SEQUENCE</scope>
    <source>
        <strain evidence="1">CBS 193.32</strain>
    </source>
</reference>
<name>A0AAJ0AU30_9PEZI</name>
<evidence type="ECO:0000313" key="2">
    <source>
        <dbReference type="Proteomes" id="UP001224890"/>
    </source>
</evidence>
<gene>
    <name evidence="1" type="ORF">BDP55DRAFT_628055</name>
</gene>
<proteinExistence type="predicted"/>
<sequence>MVRLTPCSRYDEADHKSNHASREPCLRRPYDGECHWGLELVIRLVTLLAPGLTRDRDRDCCNYCVTSDGRTQTRDSLQIGEALHTGPPSWAQFWRVDDGGMPLKKWKLGSDVTGQASGPEDASMIHHPAPTIPRRLSALILGVKENTISELVWAR</sequence>
<evidence type="ECO:0000313" key="1">
    <source>
        <dbReference type="EMBL" id="KAK1690374.1"/>
    </source>
</evidence>
<organism evidence="1 2">
    <name type="scientific">Colletotrichum godetiae</name>
    <dbReference type="NCBI Taxonomy" id="1209918"/>
    <lineage>
        <taxon>Eukaryota</taxon>
        <taxon>Fungi</taxon>
        <taxon>Dikarya</taxon>
        <taxon>Ascomycota</taxon>
        <taxon>Pezizomycotina</taxon>
        <taxon>Sordariomycetes</taxon>
        <taxon>Hypocreomycetidae</taxon>
        <taxon>Glomerellales</taxon>
        <taxon>Glomerellaceae</taxon>
        <taxon>Colletotrichum</taxon>
        <taxon>Colletotrichum acutatum species complex</taxon>
    </lineage>
</organism>
<dbReference type="RefSeq" id="XP_060434069.1">
    <property type="nucleotide sequence ID" value="XM_060571844.1"/>
</dbReference>
<keyword evidence="2" id="KW-1185">Reference proteome</keyword>